<feature type="non-terminal residue" evidence="1">
    <location>
        <position position="1"/>
    </location>
</feature>
<evidence type="ECO:0000313" key="1">
    <source>
        <dbReference type="EMBL" id="CAA9421749.1"/>
    </source>
</evidence>
<name>A0A6J4PU03_9CYAN</name>
<protein>
    <submittedName>
        <fullName evidence="1">Uncharacterized protein</fullName>
    </submittedName>
</protein>
<proteinExistence type="predicted"/>
<organism evidence="1">
    <name type="scientific">uncultured Leptolyngbya sp</name>
    <dbReference type="NCBI Taxonomy" id="332963"/>
    <lineage>
        <taxon>Bacteria</taxon>
        <taxon>Bacillati</taxon>
        <taxon>Cyanobacteriota</taxon>
        <taxon>Cyanophyceae</taxon>
        <taxon>Leptolyngbyales</taxon>
        <taxon>Leptolyngbyaceae</taxon>
        <taxon>Leptolyngbya group</taxon>
        <taxon>Leptolyngbya</taxon>
        <taxon>environmental samples</taxon>
    </lineage>
</organism>
<accession>A0A6J4PU03</accession>
<reference evidence="1" key="1">
    <citation type="submission" date="2020-02" db="EMBL/GenBank/DDBJ databases">
        <authorList>
            <person name="Meier V. D."/>
        </authorList>
    </citation>
    <scope>NUCLEOTIDE SEQUENCE</scope>
    <source>
        <strain evidence="1">AVDCRST_MAG94</strain>
    </source>
</reference>
<dbReference type="EMBL" id="CADCTY010002418">
    <property type="protein sequence ID" value="CAA9421749.1"/>
    <property type="molecule type" value="Genomic_DNA"/>
</dbReference>
<sequence length="38" mass="4312">VSKATKLSDRSPNFHWFSSSRFCVKQPPPVVYLCGTQI</sequence>
<gene>
    <name evidence="1" type="ORF">AVDCRST_MAG94-7039</name>
</gene>
<feature type="non-terminal residue" evidence="1">
    <location>
        <position position="38"/>
    </location>
</feature>
<dbReference type="AlphaFoldDB" id="A0A6J4PU03"/>